<proteinExistence type="predicted"/>
<geneLocation type="plasmid" evidence="3 5">
    <name>pRho-VOC14-C342</name>
</geneLocation>
<evidence type="ECO:0000313" key="3">
    <source>
        <dbReference type="EMBL" id="WLF51394.1"/>
    </source>
</evidence>
<dbReference type="AlphaFoldDB" id="A0AAX3YTB7"/>
<gene>
    <name evidence="2" type="ORF">O4328_28655</name>
    <name evidence="3" type="ORF">Q5707_37610</name>
</gene>
<dbReference type="Gene3D" id="3.60.15.10">
    <property type="entry name" value="Ribonuclease Z/Hydroxyacylglutathione hydrolase-like"/>
    <property type="match status" value="1"/>
</dbReference>
<protein>
    <submittedName>
        <fullName evidence="3">MBL fold metallo-hydrolase</fullName>
    </submittedName>
</protein>
<sequence>MSTLNYRKGLHHLGNGCHAWLLPDGSWGWSNSGLITGSGTSLMVDTLFDLTLTEEMLTGIKPVTDKHPLTTLVNTHSDGDHYFGNQVVARRDVEIIASEAAAELMTQDAVDQLVGLKSTDGIVGEFARDIFGPFTFEGIVSTGPTRTFAGELSLDVGGREVNLIQVGPAHTAGDVLVYVPDARTLYAGDILFVGGTPIVWAGPTERWIAACDLILDLELTVIVPGHGPITDKAGVQNVRDYLTFVIAEATKRFEDGLTVDEAIDSIDLGRYARVAEHGRIAQNVLRVYQQLDPTLTLPGPSTVLEMIAALEGFSAPAPQDASRG</sequence>
<reference evidence="2" key="1">
    <citation type="submission" date="2022-12" db="EMBL/GenBank/DDBJ databases">
        <authorList>
            <person name="Krivoruchko A.V."/>
            <person name="Elkin A."/>
        </authorList>
    </citation>
    <scope>NUCLEOTIDE SEQUENCE</scope>
    <source>
        <strain evidence="2">IEGM 249</strain>
    </source>
</reference>
<evidence type="ECO:0000313" key="2">
    <source>
        <dbReference type="EMBL" id="MCZ4587611.1"/>
    </source>
</evidence>
<dbReference type="InterPro" id="IPR036866">
    <property type="entry name" value="RibonucZ/Hydroxyglut_hydro"/>
</dbReference>
<feature type="domain" description="Metallo-beta-lactamase" evidence="1">
    <location>
        <begin position="29"/>
        <end position="226"/>
    </location>
</feature>
<reference evidence="3" key="2">
    <citation type="submission" date="2023-07" db="EMBL/GenBank/DDBJ databases">
        <title>Genomic analysis of Rhodococcus opacus VOC-14 with glycol ethers degradation activity.</title>
        <authorList>
            <person name="Narkevich D.A."/>
            <person name="Hlushen A.M."/>
            <person name="Akhremchuk A.E."/>
            <person name="Sikolenko M.A."/>
            <person name="Valentovich L.N."/>
        </authorList>
    </citation>
    <scope>NUCLEOTIDE SEQUENCE</scope>
    <source>
        <strain evidence="3">VOC-14</strain>
        <plasmid evidence="3">pRho-VOC14-C342</plasmid>
    </source>
</reference>
<dbReference type="SMART" id="SM00849">
    <property type="entry name" value="Lactamase_B"/>
    <property type="match status" value="1"/>
</dbReference>
<dbReference type="PANTHER" id="PTHR42951">
    <property type="entry name" value="METALLO-BETA-LACTAMASE DOMAIN-CONTAINING"/>
    <property type="match status" value="1"/>
</dbReference>
<accession>A0AAX3YTB7</accession>
<evidence type="ECO:0000313" key="4">
    <source>
        <dbReference type="Proteomes" id="UP001066327"/>
    </source>
</evidence>
<name>A0AAX3YTB7_RHOOP</name>
<dbReference type="PANTHER" id="PTHR42951:SF4">
    <property type="entry name" value="ACYL-COENZYME A THIOESTERASE MBLAC2"/>
    <property type="match status" value="1"/>
</dbReference>
<dbReference type="CDD" id="cd16282">
    <property type="entry name" value="metallo-hydrolase-like_MBL-fold"/>
    <property type="match status" value="1"/>
</dbReference>
<dbReference type="InterPro" id="IPR050855">
    <property type="entry name" value="NDM-1-like"/>
</dbReference>
<dbReference type="RefSeq" id="WP_269591963.1">
    <property type="nucleotide sequence ID" value="NZ_CP130954.1"/>
</dbReference>
<dbReference type="Proteomes" id="UP001066327">
    <property type="component" value="Unassembled WGS sequence"/>
</dbReference>
<dbReference type="SUPFAM" id="SSF56281">
    <property type="entry name" value="Metallo-hydrolase/oxidoreductase"/>
    <property type="match status" value="1"/>
</dbReference>
<dbReference type="EMBL" id="JAPWIS010000017">
    <property type="protein sequence ID" value="MCZ4587611.1"/>
    <property type="molecule type" value="Genomic_DNA"/>
</dbReference>
<evidence type="ECO:0000313" key="5">
    <source>
        <dbReference type="Proteomes" id="UP001231166"/>
    </source>
</evidence>
<evidence type="ECO:0000259" key="1">
    <source>
        <dbReference type="SMART" id="SM00849"/>
    </source>
</evidence>
<dbReference type="EMBL" id="CP130954">
    <property type="protein sequence ID" value="WLF51394.1"/>
    <property type="molecule type" value="Genomic_DNA"/>
</dbReference>
<organism evidence="3 5">
    <name type="scientific">Rhodococcus opacus</name>
    <name type="common">Nocardia opaca</name>
    <dbReference type="NCBI Taxonomy" id="37919"/>
    <lineage>
        <taxon>Bacteria</taxon>
        <taxon>Bacillati</taxon>
        <taxon>Actinomycetota</taxon>
        <taxon>Actinomycetes</taxon>
        <taxon>Mycobacteriales</taxon>
        <taxon>Nocardiaceae</taxon>
        <taxon>Rhodococcus</taxon>
    </lineage>
</organism>
<keyword evidence="4" id="KW-1185">Reference proteome</keyword>
<dbReference type="Proteomes" id="UP001231166">
    <property type="component" value="Plasmid pRho-VOC14-C342"/>
</dbReference>
<dbReference type="InterPro" id="IPR001279">
    <property type="entry name" value="Metallo-B-lactamas"/>
</dbReference>
<dbReference type="Pfam" id="PF00753">
    <property type="entry name" value="Lactamase_B"/>
    <property type="match status" value="1"/>
</dbReference>
<keyword evidence="3" id="KW-0614">Plasmid</keyword>